<accession>A0A517NUC7</accession>
<dbReference type="AlphaFoldDB" id="A0A517NUC7"/>
<dbReference type="EMBL" id="CP036526">
    <property type="protein sequence ID" value="QDT10720.1"/>
    <property type="molecule type" value="Genomic_DNA"/>
</dbReference>
<evidence type="ECO:0000313" key="2">
    <source>
        <dbReference type="Proteomes" id="UP000319817"/>
    </source>
</evidence>
<gene>
    <name evidence="1" type="ORF">K239x_26780</name>
</gene>
<evidence type="ECO:0000313" key="1">
    <source>
        <dbReference type="EMBL" id="QDT10720.1"/>
    </source>
</evidence>
<dbReference type="Proteomes" id="UP000319817">
    <property type="component" value="Chromosome"/>
</dbReference>
<protein>
    <submittedName>
        <fullName evidence="1">Uncharacterized protein</fullName>
    </submittedName>
</protein>
<reference evidence="1 2" key="1">
    <citation type="submission" date="2019-02" db="EMBL/GenBank/DDBJ databases">
        <title>Deep-cultivation of Planctomycetes and their phenomic and genomic characterization uncovers novel biology.</title>
        <authorList>
            <person name="Wiegand S."/>
            <person name="Jogler M."/>
            <person name="Boedeker C."/>
            <person name="Pinto D."/>
            <person name="Vollmers J."/>
            <person name="Rivas-Marin E."/>
            <person name="Kohn T."/>
            <person name="Peeters S.H."/>
            <person name="Heuer A."/>
            <person name="Rast P."/>
            <person name="Oberbeckmann S."/>
            <person name="Bunk B."/>
            <person name="Jeske O."/>
            <person name="Meyerdierks A."/>
            <person name="Storesund J.E."/>
            <person name="Kallscheuer N."/>
            <person name="Luecker S."/>
            <person name="Lage O.M."/>
            <person name="Pohl T."/>
            <person name="Merkel B.J."/>
            <person name="Hornburger P."/>
            <person name="Mueller R.-W."/>
            <person name="Bruemmer F."/>
            <person name="Labrenz M."/>
            <person name="Spormann A.M."/>
            <person name="Op den Camp H."/>
            <person name="Overmann J."/>
            <person name="Amann R."/>
            <person name="Jetten M.S.M."/>
            <person name="Mascher T."/>
            <person name="Medema M.H."/>
            <person name="Devos D.P."/>
            <person name="Kaster A.-K."/>
            <person name="Ovreas L."/>
            <person name="Rohde M."/>
            <person name="Galperin M.Y."/>
            <person name="Jogler C."/>
        </authorList>
    </citation>
    <scope>NUCLEOTIDE SEQUENCE [LARGE SCALE GENOMIC DNA]</scope>
    <source>
        <strain evidence="1 2">K23_9</strain>
    </source>
</reference>
<keyword evidence="2" id="KW-1185">Reference proteome</keyword>
<proteinExistence type="predicted"/>
<organism evidence="1 2">
    <name type="scientific">Stieleria marina</name>
    <dbReference type="NCBI Taxonomy" id="1930275"/>
    <lineage>
        <taxon>Bacteria</taxon>
        <taxon>Pseudomonadati</taxon>
        <taxon>Planctomycetota</taxon>
        <taxon>Planctomycetia</taxon>
        <taxon>Pirellulales</taxon>
        <taxon>Pirellulaceae</taxon>
        <taxon>Stieleria</taxon>
    </lineage>
</organism>
<sequence length="33" mass="3761">MHVSTLEQNRFAAGVPWLVNTVRTQTAFQNQES</sequence>
<name>A0A517NUC7_9BACT</name>